<protein>
    <submittedName>
        <fullName evidence="2">Ribonucleotide reductase, putative</fullName>
    </submittedName>
</protein>
<dbReference type="AlphaFoldDB" id="Q7R8R6"/>
<dbReference type="SUPFAM" id="SSF47240">
    <property type="entry name" value="Ferritin-like"/>
    <property type="match status" value="1"/>
</dbReference>
<evidence type="ECO:0000256" key="1">
    <source>
        <dbReference type="ARBA" id="ARBA00009303"/>
    </source>
</evidence>
<evidence type="ECO:0000313" key="3">
    <source>
        <dbReference type="Proteomes" id="UP000008553"/>
    </source>
</evidence>
<dbReference type="STRING" id="73239.Q7R8R6"/>
<dbReference type="FunCoup" id="Q7R8R6">
    <property type="interactions" value="44"/>
</dbReference>
<comment type="similarity">
    <text evidence="1">Belongs to the ribonucleoside diphosphate reductase small chain family.</text>
</comment>
<reference evidence="2 3" key="1">
    <citation type="journal article" date="2002" name="Nature">
        <title>Genome sequence and comparative analysis of the model rodent malaria parasite Plasmodium yoelii yoelii.</title>
        <authorList>
            <person name="Carlton J.M."/>
            <person name="Angiuoli S.V."/>
            <person name="Suh B.B."/>
            <person name="Kooij T.W."/>
            <person name="Pertea M."/>
            <person name="Silva J.C."/>
            <person name="Ermolaeva M.D."/>
            <person name="Allen J.E."/>
            <person name="Selengut J.D."/>
            <person name="Koo H.L."/>
            <person name="Peterson J.D."/>
            <person name="Pop M."/>
            <person name="Kosack D.S."/>
            <person name="Shumway M.F."/>
            <person name="Bidwell S.L."/>
            <person name="Shallom S.J."/>
            <person name="van Aken S.E."/>
            <person name="Riedmuller S.B."/>
            <person name="Feldblyum T.V."/>
            <person name="Cho J.K."/>
            <person name="Quackenbush J."/>
            <person name="Sedegah M."/>
            <person name="Shoaibi A."/>
            <person name="Cummings L.M."/>
            <person name="Florens L."/>
            <person name="Yates J.R."/>
            <person name="Raine J.D."/>
            <person name="Sinden R.E."/>
            <person name="Harris M.A."/>
            <person name="Cunningham D.A."/>
            <person name="Preiser P.R."/>
            <person name="Bergman L.W."/>
            <person name="Vaidya A.B."/>
            <person name="van Lin L.H."/>
            <person name="Janse C.J."/>
            <person name="Waters A.P."/>
            <person name="Smith H.O."/>
            <person name="White O.R."/>
            <person name="Salzberg S.L."/>
            <person name="Venter J.C."/>
            <person name="Fraser C.M."/>
            <person name="Hoffman S.L."/>
            <person name="Gardner M.J."/>
            <person name="Carucci D.J."/>
        </authorList>
    </citation>
    <scope>NUCLEOTIDE SEQUENCE [LARGE SCALE GENOMIC DNA]</scope>
    <source>
        <strain evidence="2 3">17XNL</strain>
    </source>
</reference>
<proteinExistence type="inferred from homology"/>
<dbReference type="Proteomes" id="UP000008553">
    <property type="component" value="Unassembled WGS sequence"/>
</dbReference>
<dbReference type="InterPro" id="IPR033909">
    <property type="entry name" value="RNR_small"/>
</dbReference>
<dbReference type="CDD" id="cd01049">
    <property type="entry name" value="RNRR2"/>
    <property type="match status" value="1"/>
</dbReference>
<dbReference type="PANTHER" id="PTHR23409:SF18">
    <property type="entry name" value="RIBONUCLEOSIDE-DIPHOSPHATE REDUCTASE SUBUNIT M2"/>
    <property type="match status" value="1"/>
</dbReference>
<name>Q7R8R6_PLAYO</name>
<organism evidence="2 3">
    <name type="scientific">Plasmodium yoelii yoelii</name>
    <dbReference type="NCBI Taxonomy" id="73239"/>
    <lineage>
        <taxon>Eukaryota</taxon>
        <taxon>Sar</taxon>
        <taxon>Alveolata</taxon>
        <taxon>Apicomplexa</taxon>
        <taxon>Aconoidasida</taxon>
        <taxon>Haemosporida</taxon>
        <taxon>Plasmodiidae</taxon>
        <taxon>Plasmodium</taxon>
        <taxon>Plasmodium (Vinckeia)</taxon>
    </lineage>
</organism>
<dbReference type="GO" id="GO:0009263">
    <property type="term" value="P:deoxyribonucleotide biosynthetic process"/>
    <property type="evidence" value="ECO:0007669"/>
    <property type="project" value="InterPro"/>
</dbReference>
<sequence length="373" mass="44892">MDKEQYHTQEVLLKAQYNDEILKENQFRWVMFPIKYKTFWNYYKEIESLFWTAEDHNFDKDKPFLNSMDKTTLSKLLELFCFYSLKDLHLRDEQAIITSKLLDIIQIPEGRAFYGFQMCMENIHNEVYACIFESYSLDSKQKKEIIDKVLKYESVFKKQNWLYNEFEANIPFYNKLILLYISKVLFNGGFSILASYCKENNILSSFTGVHAKIQRDEYLQGDFSVMCCNHLNNKLRYENVLNYFKAAVELEYNFCVDMLDFDFLKITKDQVKQFLQYLADTMLLNLKYPKHYNSKYPFAWKEFSKVLSFYTLRCNFYHFTLPIFTTLRCNFCYLFISTTFYFQIVVSENAKNESVKKSSDLYGEKQITFDEDF</sequence>
<dbReference type="InterPro" id="IPR009078">
    <property type="entry name" value="Ferritin-like_SF"/>
</dbReference>
<dbReference type="InParanoid" id="Q7R8R6"/>
<evidence type="ECO:0000313" key="2">
    <source>
        <dbReference type="EMBL" id="EAA19522.1"/>
    </source>
</evidence>
<keyword evidence="3" id="KW-1185">Reference proteome</keyword>
<dbReference type="InterPro" id="IPR012348">
    <property type="entry name" value="RNR-like"/>
</dbReference>
<dbReference type="InterPro" id="IPR000358">
    <property type="entry name" value="RNR_small_fam"/>
</dbReference>
<dbReference type="PANTHER" id="PTHR23409">
    <property type="entry name" value="RIBONUCLEOSIDE-DIPHOSPHATE REDUCTASE SMALL CHAIN"/>
    <property type="match status" value="1"/>
</dbReference>
<dbReference type="EMBL" id="AABL01002556">
    <property type="protein sequence ID" value="EAA19522.1"/>
    <property type="molecule type" value="Genomic_DNA"/>
</dbReference>
<gene>
    <name evidence="2" type="ORF">PY07154</name>
</gene>
<dbReference type="GO" id="GO:0016491">
    <property type="term" value="F:oxidoreductase activity"/>
    <property type="evidence" value="ECO:0007669"/>
    <property type="project" value="InterPro"/>
</dbReference>
<accession>Q7R8R6</accession>
<comment type="caution">
    <text evidence="2">The sequence shown here is derived from an EMBL/GenBank/DDBJ whole genome shotgun (WGS) entry which is preliminary data.</text>
</comment>
<dbReference type="Pfam" id="PF00268">
    <property type="entry name" value="Ribonuc_red_sm"/>
    <property type="match status" value="1"/>
</dbReference>
<dbReference type="PaxDb" id="73239-Q7R8R6"/>
<dbReference type="Gene3D" id="1.10.620.20">
    <property type="entry name" value="Ribonucleotide Reductase, subunit A"/>
    <property type="match status" value="1"/>
</dbReference>